<protein>
    <submittedName>
        <fullName evidence="1">Uncharacterized protein</fullName>
    </submittedName>
</protein>
<dbReference type="EMBL" id="CAPB01000003">
    <property type="protein sequence ID" value="CCO92184.1"/>
    <property type="molecule type" value="Genomic_DNA"/>
</dbReference>
<reference evidence="1 2" key="1">
    <citation type="submission" date="2012-11" db="EMBL/GenBank/DDBJ databases">
        <authorList>
            <person name="Linke B."/>
        </authorList>
    </citation>
    <scope>NUCLEOTIDE SEQUENCE [LARGE SCALE GENOMIC DNA]</scope>
    <source>
        <strain evidence="2">CFBP 1232</strain>
    </source>
</reference>
<evidence type="ECO:0000313" key="1">
    <source>
        <dbReference type="EMBL" id="CCO92184.1"/>
    </source>
</evidence>
<dbReference type="AlphaFoldDB" id="A0A830ZZ53"/>
<dbReference type="Proteomes" id="UP000013111">
    <property type="component" value="Unassembled WGS sequence"/>
</dbReference>
<comment type="caution">
    <text evidence="1">The sequence shown here is derived from an EMBL/GenBank/DDBJ whole genome shotgun (WGS) entry which is preliminary data.</text>
</comment>
<proteinExistence type="predicted"/>
<sequence length="44" mass="5014">MSHLCLSSRSFLPTAARLCAQWNMAAMRGCVLFFPGTFHRDIRI</sequence>
<evidence type="ECO:0000313" key="2">
    <source>
        <dbReference type="Proteomes" id="UP000013111"/>
    </source>
</evidence>
<name>A0A830ZZ53_ERWAM</name>
<gene>
    <name evidence="1" type="ORF">BN437_0212</name>
</gene>
<reference evidence="1 2" key="2">
    <citation type="submission" date="2013-04" db="EMBL/GenBank/DDBJ databases">
        <title>Comparative genomics of 12 strains of Erwinia amylovora identifies a pan-genome with a large conserved core and provides insights into host specificity.</title>
        <authorList>
            <person name="Mann R.A."/>
            <person name="Smits T.H.M."/>
            <person name="Buehlmann A."/>
            <person name="Blom J."/>
            <person name="Goesmann A."/>
            <person name="Frey J.E."/>
            <person name="Plummer K.M."/>
            <person name="Beer S.V."/>
            <person name="Luck J."/>
            <person name="Duffy B."/>
            <person name="Rodoni B."/>
        </authorList>
    </citation>
    <scope>NUCLEOTIDE SEQUENCE [LARGE SCALE GENOMIC DNA]</scope>
    <source>
        <strain evidence="2">CFBP 1232</strain>
    </source>
</reference>
<accession>A0A830ZZ53</accession>
<organism evidence="1 2">
    <name type="scientific">Erwinia amylovora NBRC 12687 = CFBP 1232</name>
    <dbReference type="NCBI Taxonomy" id="1219359"/>
    <lineage>
        <taxon>Bacteria</taxon>
        <taxon>Pseudomonadati</taxon>
        <taxon>Pseudomonadota</taxon>
        <taxon>Gammaproteobacteria</taxon>
        <taxon>Enterobacterales</taxon>
        <taxon>Erwiniaceae</taxon>
        <taxon>Erwinia</taxon>
    </lineage>
</organism>